<accession>A0A6C0HGQ1</accession>
<reference evidence="1" key="1">
    <citation type="journal article" date="2020" name="Nature">
        <title>Giant virus diversity and host interactions through global metagenomics.</title>
        <authorList>
            <person name="Schulz F."/>
            <person name="Roux S."/>
            <person name="Paez-Espino D."/>
            <person name="Jungbluth S."/>
            <person name="Walsh D.A."/>
            <person name="Denef V.J."/>
            <person name="McMahon K.D."/>
            <person name="Konstantinidis K.T."/>
            <person name="Eloe-Fadrosh E.A."/>
            <person name="Kyrpides N.C."/>
            <person name="Woyke T."/>
        </authorList>
    </citation>
    <scope>NUCLEOTIDE SEQUENCE</scope>
    <source>
        <strain evidence="1">GVMAG-M-3300023179-99</strain>
    </source>
</reference>
<dbReference type="GO" id="GO:0008270">
    <property type="term" value="F:zinc ion binding"/>
    <property type="evidence" value="ECO:0007669"/>
    <property type="project" value="InterPro"/>
</dbReference>
<sequence length="456" mass="49236">MLSTGEWIHNKRLLGSRPQPGYFPNKGVPFGAPSNNTTAKAMVLACIDPRYTYAVEEFLVRQLDSQHYYDLFALAGASLGAGATGTAMAGLYDPALYQEVFFEHLQIAVALHAITDVYVFDHLDCGAYKNFYSPPLTGPNGPDCDKQPHVNVINLMKTELTTSGFPSISGLNVTGYIVDSPECPAGTGCFSQVVGTAAVPLVPPYCTQIPPNTGASVFVLGCIDPRYSALLSQFLLQYKDIQFNYDLFTLAGASLGVNQSYLANGTVRSVGPPASDPYSSNLISHWGVNWGPVFYDHIRIALAIHNITEIWTFDHLDCGAYKRIKFGDPNNPDLDIAPHTTELQKLMTNIRLTFPQLAFKGFVMDTEGNITQVVSSGGGLVIPNTKAPGSSRIRGYASLNTDRVGLNTGDYKIRSDSTGCSGGSCNPAVQIIKLCDCIPSSLEGNTTCSKCNSRIR</sequence>
<dbReference type="InterPro" id="IPR036874">
    <property type="entry name" value="Carbonic_anhydrase_sf"/>
</dbReference>
<dbReference type="AlphaFoldDB" id="A0A6C0HGQ1"/>
<protein>
    <submittedName>
        <fullName evidence="1">Uncharacterized protein</fullName>
    </submittedName>
</protein>
<dbReference type="GO" id="GO:0004089">
    <property type="term" value="F:carbonate dehydratase activity"/>
    <property type="evidence" value="ECO:0007669"/>
    <property type="project" value="InterPro"/>
</dbReference>
<organism evidence="1">
    <name type="scientific">viral metagenome</name>
    <dbReference type="NCBI Taxonomy" id="1070528"/>
    <lineage>
        <taxon>unclassified sequences</taxon>
        <taxon>metagenomes</taxon>
        <taxon>organismal metagenomes</taxon>
    </lineage>
</organism>
<dbReference type="EMBL" id="MN739947">
    <property type="protein sequence ID" value="QHT79286.1"/>
    <property type="molecule type" value="Genomic_DNA"/>
</dbReference>
<dbReference type="SUPFAM" id="SSF53056">
    <property type="entry name" value="beta-carbonic anhydrase, cab"/>
    <property type="match status" value="1"/>
</dbReference>
<name>A0A6C0HGQ1_9ZZZZ</name>
<proteinExistence type="predicted"/>
<evidence type="ECO:0000313" key="1">
    <source>
        <dbReference type="EMBL" id="QHT79286.1"/>
    </source>
</evidence>